<keyword evidence="3" id="KW-0547">Nucleotide-binding</keyword>
<feature type="domain" description="Helicase ATP-binding" evidence="2">
    <location>
        <begin position="12"/>
        <end position="257"/>
    </location>
</feature>
<keyword evidence="3" id="KW-0378">Hydrolase</keyword>
<keyword evidence="4" id="KW-1185">Reference proteome</keyword>
<dbReference type="SMART" id="SM00487">
    <property type="entry name" value="DEXDc"/>
    <property type="match status" value="1"/>
</dbReference>
<protein>
    <submittedName>
        <fullName evidence="3">DEAD/DEAH box helicase family protein</fullName>
    </submittedName>
</protein>
<accession>A0ABS9CLR5</accession>
<name>A0ABS9CLR5_9FIRM</name>
<evidence type="ECO:0000256" key="1">
    <source>
        <dbReference type="SAM" id="MobiDB-lite"/>
    </source>
</evidence>
<dbReference type="EMBL" id="JAFBIT010000001">
    <property type="protein sequence ID" value="MCF2651286.1"/>
    <property type="molecule type" value="Genomic_DNA"/>
</dbReference>
<evidence type="ECO:0000259" key="2">
    <source>
        <dbReference type="SMART" id="SM00487"/>
    </source>
</evidence>
<sequence length="953" mass="107166">MKVNLIAFQDKAVKELRVDIADALDSYRRRGKTQVVSLQAPTGAGKTIIAASLIEDIFFGSTLADGTTFDEQPEAIFVWLSDSPELNAQSKQKIELKTSKLRFGQCVTISEESFDMEMLEDGHVYFLNTQKISRSGKLTQHSDDRQYTIWETLDNTIQNKSDHLYFIIDEAHRGAKSKREAGTDTTIMQRFIKGYTYTENGMKRTMRSMPVILGISATAERFNTLVGNTTNVGLMKYVITADEVRGSGLLKDRIVITYPEDPTKNNDIVLLEAAVEEWLKKCKRWYQYTSEQHYANVDPVLVVQVCQGSGGALSDTNLEDVLAKIEEKVGTPFKAGEVVHCFGEGTTVELNGLHIPHVKASEIADDHKIKVVFFKEALSTGWDCPRAETMMSFAVRNDPTYIAQLLGRMVRTPLQMRVMRDEFLNDVKLYLPHFNKDTVKKVVEELQSSEGGEIPTEINGESLEEPTYITWTVHTPRRARQVEPDPNQMSLFDSPSGGAATTETPAAVSPATNTPYVAPTTNNGGNSAPEYIPPRTVTIPATGNGQPAAPVVPAEEILQGKQLEFAPELDRVEIIDFINAKGYLTYFVRQDRINDYLKSLLDLATLLTHNVIYQGARDEVIDDIVGLIREYIDDLHRTGRYDVLADQVLQFKLSVQVFDPFGKALQENYFNDFTLMSETDLDRQVRNADAKLGRYGFPNIYGGRYYDEENPNAHKIDCVLFAADDACRAKLGEYAKNKLREFSRKYRVAVANRSDACKKKYREIMADSAVVSEQLFAIPENISVREDPDGIEYENHLLAAPDTGIAKIKLNGWEAALIEEESKRTDFVCWLRNPSRAAWALCLPYDIGGEKKSFYPDFLIVRSDPSVDYVVDILEPHGNQYVDNLPKAKALAEYAKAEDRLGRIQLIHKTTDAGGTSRFIRLDLTDMAVRDKVLRAFSNDELDHIFETDGIIE</sequence>
<reference evidence="3 4" key="1">
    <citation type="submission" date="2020-12" db="EMBL/GenBank/DDBJ databases">
        <title>Whole genome sequences of gut porcine anaerobes.</title>
        <authorList>
            <person name="Kubasova T."/>
            <person name="Jahodarova E."/>
            <person name="Rychlik I."/>
        </authorList>
    </citation>
    <scope>NUCLEOTIDE SEQUENCE [LARGE SCALE GENOMIC DNA]</scope>
    <source>
        <strain evidence="3 4">An867</strain>
    </source>
</reference>
<dbReference type="InterPro" id="IPR027417">
    <property type="entry name" value="P-loop_NTPase"/>
</dbReference>
<feature type="region of interest" description="Disordered" evidence="1">
    <location>
        <begin position="494"/>
        <end position="531"/>
    </location>
</feature>
<gene>
    <name evidence="3" type="ORF">JQM67_01500</name>
</gene>
<dbReference type="SUPFAM" id="SSF52540">
    <property type="entry name" value="P-loop containing nucleoside triphosphate hydrolases"/>
    <property type="match status" value="1"/>
</dbReference>
<proteinExistence type="predicted"/>
<dbReference type="InterPro" id="IPR006935">
    <property type="entry name" value="Helicase/UvrB_N"/>
</dbReference>
<keyword evidence="3" id="KW-0067">ATP-binding</keyword>
<dbReference type="Gene3D" id="3.40.50.300">
    <property type="entry name" value="P-loop containing nucleotide triphosphate hydrolases"/>
    <property type="match status" value="2"/>
</dbReference>
<keyword evidence="3" id="KW-0347">Helicase</keyword>
<evidence type="ECO:0000313" key="3">
    <source>
        <dbReference type="EMBL" id="MCF2651286.1"/>
    </source>
</evidence>
<comment type="caution">
    <text evidence="3">The sequence shown here is derived from an EMBL/GenBank/DDBJ whole genome shotgun (WGS) entry which is preliminary data.</text>
</comment>
<dbReference type="Proteomes" id="UP001299220">
    <property type="component" value="Unassembled WGS sequence"/>
</dbReference>
<evidence type="ECO:0000313" key="4">
    <source>
        <dbReference type="Proteomes" id="UP001299220"/>
    </source>
</evidence>
<dbReference type="Pfam" id="PF04851">
    <property type="entry name" value="ResIII"/>
    <property type="match status" value="1"/>
</dbReference>
<feature type="compositionally biased region" description="Polar residues" evidence="1">
    <location>
        <begin position="494"/>
        <end position="526"/>
    </location>
</feature>
<dbReference type="GO" id="GO:0004386">
    <property type="term" value="F:helicase activity"/>
    <property type="evidence" value="ECO:0007669"/>
    <property type="project" value="UniProtKB-KW"/>
</dbReference>
<organism evidence="3 4">
    <name type="scientific">Anaeromassilibacillus senegalensis</name>
    <dbReference type="NCBI Taxonomy" id="1673717"/>
    <lineage>
        <taxon>Bacteria</taxon>
        <taxon>Bacillati</taxon>
        <taxon>Bacillota</taxon>
        <taxon>Clostridia</taxon>
        <taxon>Eubacteriales</taxon>
        <taxon>Acutalibacteraceae</taxon>
        <taxon>Anaeromassilibacillus</taxon>
    </lineage>
</organism>
<dbReference type="InterPro" id="IPR014001">
    <property type="entry name" value="Helicase_ATP-bd"/>
</dbReference>
<dbReference type="RefSeq" id="WP_235322220.1">
    <property type="nucleotide sequence ID" value="NZ_JAFBIT010000001.1"/>
</dbReference>